<sequence>MNANEAHATQEDRIRKEHCHVSFITPALTQYVELPDNIYFGGIVCYLPFLFTGALKQKRVELPGTVEDWRRFTDFVVTIERGPLTEAVAKVEAPDGGAQSGLFELTSKSRTELTGGGDLYTLNFKAIRRTENMRLLIVHALTIYVFGNGTYSATFYDYSSGKTRTEIRKQRIYQELFSSFNFLPERLDKTTHH</sequence>
<dbReference type="EMBL" id="FCOA02000003">
    <property type="protein sequence ID" value="SAK50357.1"/>
    <property type="molecule type" value="Genomic_DNA"/>
</dbReference>
<name>A0A157ZZP6_9BURK</name>
<reference evidence="2" key="1">
    <citation type="submission" date="2016-01" db="EMBL/GenBank/DDBJ databases">
        <authorList>
            <person name="Peeters C."/>
        </authorList>
    </citation>
    <scope>NUCLEOTIDE SEQUENCE</scope>
    <source>
        <strain evidence="2">LMG 29322</strain>
    </source>
</reference>
<proteinExistence type="predicted"/>
<evidence type="ECO:0000256" key="1">
    <source>
        <dbReference type="SAM" id="Phobius"/>
    </source>
</evidence>
<organism evidence="2 3">
    <name type="scientific">Caballeronia hypogeia</name>
    <dbReference type="NCBI Taxonomy" id="1777140"/>
    <lineage>
        <taxon>Bacteria</taxon>
        <taxon>Pseudomonadati</taxon>
        <taxon>Pseudomonadota</taxon>
        <taxon>Betaproteobacteria</taxon>
        <taxon>Burkholderiales</taxon>
        <taxon>Burkholderiaceae</taxon>
        <taxon>Caballeronia</taxon>
    </lineage>
</organism>
<keyword evidence="1" id="KW-1133">Transmembrane helix</keyword>
<protein>
    <submittedName>
        <fullName evidence="2">Uncharacterized protein</fullName>
    </submittedName>
</protein>
<comment type="caution">
    <text evidence="2">The sequence shown here is derived from an EMBL/GenBank/DDBJ whole genome shotgun (WGS) entry which is preliminary data.</text>
</comment>
<gene>
    <name evidence="2" type="ORF">AWB79_01576</name>
</gene>
<evidence type="ECO:0000313" key="2">
    <source>
        <dbReference type="EMBL" id="SAK50357.1"/>
    </source>
</evidence>
<feature type="transmembrane region" description="Helical" evidence="1">
    <location>
        <begin position="135"/>
        <end position="156"/>
    </location>
</feature>
<keyword evidence="1" id="KW-0472">Membrane</keyword>
<feature type="transmembrane region" description="Helical" evidence="1">
    <location>
        <begin position="38"/>
        <end position="55"/>
    </location>
</feature>
<keyword evidence="3" id="KW-1185">Reference proteome</keyword>
<dbReference type="AlphaFoldDB" id="A0A157ZZP6"/>
<evidence type="ECO:0000313" key="3">
    <source>
        <dbReference type="Proteomes" id="UP000054851"/>
    </source>
</evidence>
<accession>A0A157ZZP6</accession>
<dbReference type="Proteomes" id="UP000054851">
    <property type="component" value="Unassembled WGS sequence"/>
</dbReference>
<keyword evidence="1" id="KW-0812">Transmembrane</keyword>